<dbReference type="PROSITE" id="PS50082">
    <property type="entry name" value="WD_REPEATS_2"/>
    <property type="match status" value="1"/>
</dbReference>
<evidence type="ECO:0000256" key="4">
    <source>
        <dbReference type="ARBA" id="ARBA00022552"/>
    </source>
</evidence>
<dbReference type="InterPro" id="IPR015943">
    <property type="entry name" value="WD40/YVTN_repeat-like_dom_sf"/>
</dbReference>
<dbReference type="SUPFAM" id="SSF50978">
    <property type="entry name" value="WD40 repeat-like"/>
    <property type="match status" value="1"/>
</dbReference>
<gene>
    <name evidence="12" type="ORF">SSX86_013697</name>
</gene>
<dbReference type="InterPro" id="IPR001680">
    <property type="entry name" value="WD40_rpt"/>
</dbReference>
<dbReference type="Gene3D" id="2.130.10.10">
    <property type="entry name" value="YVTN repeat-like/Quinoprotein amine dehydrogenase"/>
    <property type="match status" value="3"/>
</dbReference>
<dbReference type="InterPro" id="IPR023213">
    <property type="entry name" value="CAT-like_dom_sf"/>
</dbReference>
<dbReference type="Pfam" id="PF23869">
    <property type="entry name" value="Beta-prop_WDR75_1st"/>
    <property type="match status" value="2"/>
</dbReference>
<keyword evidence="8" id="KW-0539">Nucleus</keyword>
<dbReference type="SUPFAM" id="SSF50952">
    <property type="entry name" value="Soluble quinoprotein glucose dehydrogenase"/>
    <property type="match status" value="1"/>
</dbReference>
<evidence type="ECO:0000256" key="2">
    <source>
        <dbReference type="ARBA" id="ARBA00009861"/>
    </source>
</evidence>
<dbReference type="InterPro" id="IPR057644">
    <property type="entry name" value="Beta-prop_WDR75_2nd"/>
</dbReference>
<keyword evidence="4" id="KW-0698">rRNA processing</keyword>
<evidence type="ECO:0000256" key="10">
    <source>
        <dbReference type="PROSITE-ProRule" id="PRU00221"/>
    </source>
</evidence>
<dbReference type="Pfam" id="PF23769">
    <property type="entry name" value="Beta-prop_WDR75_2nd"/>
    <property type="match status" value="1"/>
</dbReference>
<proteinExistence type="inferred from homology"/>
<keyword evidence="3" id="KW-0690">Ribosome biogenesis</keyword>
<protein>
    <recommendedName>
        <fullName evidence="11">WD repeat-containing protein 75 second beta-propeller domain-containing protein</fullName>
    </recommendedName>
</protein>
<comment type="similarity">
    <text evidence="2">Belongs to the plant acyltransferase family.</text>
</comment>
<dbReference type="EMBL" id="JBCNJP010000015">
    <property type="protein sequence ID" value="KAK9066375.1"/>
    <property type="molecule type" value="Genomic_DNA"/>
</dbReference>
<dbReference type="FunFam" id="3.30.559.10:FF:000015">
    <property type="entry name" value="Spermidine hydroxycinnamoyl transferase"/>
    <property type="match status" value="1"/>
</dbReference>
<evidence type="ECO:0000256" key="9">
    <source>
        <dbReference type="ARBA" id="ARBA00023315"/>
    </source>
</evidence>
<name>A0AAP0H1E0_9ASTR</name>
<dbReference type="Gene3D" id="3.30.559.10">
    <property type="entry name" value="Chloramphenicol acetyltransferase-like domain"/>
    <property type="match status" value="2"/>
</dbReference>
<evidence type="ECO:0000256" key="3">
    <source>
        <dbReference type="ARBA" id="ARBA00022517"/>
    </source>
</evidence>
<reference evidence="12 13" key="1">
    <citation type="submission" date="2024-04" db="EMBL/GenBank/DDBJ databases">
        <title>The reference genome of an endangered Asteraceae, Deinandra increscens subsp. villosa, native to the Central Coast of California.</title>
        <authorList>
            <person name="Guilliams M."/>
            <person name="Hasenstab-Lehman K."/>
            <person name="Meyer R."/>
            <person name="Mcevoy S."/>
        </authorList>
    </citation>
    <scope>NUCLEOTIDE SEQUENCE [LARGE SCALE GENOMIC DNA]</scope>
    <source>
        <tissue evidence="12">Leaf</tissue>
    </source>
</reference>
<dbReference type="SMART" id="SM00320">
    <property type="entry name" value="WD40"/>
    <property type="match status" value="6"/>
</dbReference>
<evidence type="ECO:0000313" key="13">
    <source>
        <dbReference type="Proteomes" id="UP001408789"/>
    </source>
</evidence>
<comment type="caution">
    <text evidence="12">The sequence shown here is derived from an EMBL/GenBank/DDBJ whole genome shotgun (WGS) entry which is preliminary data.</text>
</comment>
<keyword evidence="6" id="KW-0808">Transferase</keyword>
<keyword evidence="13" id="KW-1185">Reference proteome</keyword>
<organism evidence="12 13">
    <name type="scientific">Deinandra increscens subsp. villosa</name>
    <dbReference type="NCBI Taxonomy" id="3103831"/>
    <lineage>
        <taxon>Eukaryota</taxon>
        <taxon>Viridiplantae</taxon>
        <taxon>Streptophyta</taxon>
        <taxon>Embryophyta</taxon>
        <taxon>Tracheophyta</taxon>
        <taxon>Spermatophyta</taxon>
        <taxon>Magnoliopsida</taxon>
        <taxon>eudicotyledons</taxon>
        <taxon>Gunneridae</taxon>
        <taxon>Pentapetalae</taxon>
        <taxon>asterids</taxon>
        <taxon>campanulids</taxon>
        <taxon>Asterales</taxon>
        <taxon>Asteraceae</taxon>
        <taxon>Asteroideae</taxon>
        <taxon>Heliantheae alliance</taxon>
        <taxon>Madieae</taxon>
        <taxon>Madiinae</taxon>
        <taxon>Deinandra</taxon>
    </lineage>
</organism>
<evidence type="ECO:0000256" key="7">
    <source>
        <dbReference type="ARBA" id="ARBA00022737"/>
    </source>
</evidence>
<dbReference type="PANTHER" id="PTHR45176:SF1">
    <property type="entry name" value="TRANSDUCIN FAMILY PROTEIN _ WD-40 REPEAT FAMILY PROTEIN-RELATED"/>
    <property type="match status" value="1"/>
</dbReference>
<keyword evidence="5 10" id="KW-0853">WD repeat</keyword>
<dbReference type="Pfam" id="PF02458">
    <property type="entry name" value="Transferase"/>
    <property type="match status" value="1"/>
</dbReference>
<dbReference type="InterPro" id="IPR011041">
    <property type="entry name" value="Quinoprot_gluc/sorb_DH_b-prop"/>
</dbReference>
<sequence length="1316" mass="145501">MNMFKSKMWIHKAPFEVFQVTTFAKMGRTETYHDNNQAVELIVTRTEEPTLVQPYEKTEKGLYFLSNLDQNIAVIVRTIYCFKSEEKGNETATEVIKDALSKVLVHYYPAAGRLTISPDGKLIVDCTNEGAVFVEAEANCNIEDIGDHTKPDPITLGKLVYDIPGAKNILEIPPLVVQVTKFKCGGFVLGLGMNHNLFDGIAAMEFINSWSRIARGLPLNEPPFLDRTILKARNPPVVEFRHDEFAEIEDVSNTADLYKEELSYRSFCFSPEDLENLKIQATADGEMSSCTTFEALSAFVWKARTESLKMKPDQKTKLLFAVDGRSRIEPPLPEGYSGNGIVLTNSICTAGEQIGNPLSFTVKLVHEAVKTVTDGYIRSAIDYFEVTRARPSLASTLLITTWSKLSFHANDFGWGEPVMSGPVALPEKEVILFLSHGEGRKSVNVLLGLPVSAMKTFEELMKHKKTLVSLLSLPTPPLTSLSLLLRRPQPPASSTSGGFIRHLNDLGREMIRGGKSFVSSPPAFSNDAKKLLVCTGNTVSIFSTDTGLQVSELEGHTELVTSITVVPAPTPASMFLCYCWTSSLDGTIKYWDFSVPELMKTISIQLPVYSMVIPSLLAHQSENKENPSDTYAYISVENAANEQSRHRKELKGQILKCNLSNSRLVRGVMLSENKKPVKITISSTGKYLGIYEKRKIRVWEVPTKDLKNTVLRKLKLLHTKNLSCIAFHPTDRIMAAGDVTGRILIWRSFGDKTFAGNNLENEKVLKDEDEKPGVRDNGDADSCTTWHWHSSEVKVLRFSSDGAYLYSGGKEGVLVLWQLDTGKKTFLPRIGTPLLSFISSPDSSLSSISCADNRIHILKMTSMKILKTISGIKLPSPVPEMFSGSCNDFVFDHTAGLVAFRTENYCIQFYSLFDDREISEVQVCERNHQPSDDVTIVLNLVALSFEGSVMCTVETRMAEEGIGGFVTLKFWERVSQNNDFTLSTIIYEPHRDAGVSAVAFHPTRGMAVSASYGGDFKVWVSNHETQHNNKLVQRTRWACHAVGSYRKKPMTAAAFSNDGSVLAIAAETVITLWDPEKNVLVAVIGSTHEPIENLSFIGDSNFLVSASQGANPQLSVWSMSKLSVSWSYKLHIEAIACSEKDSHFAVLVVLPKSDAARSDNADGAILLFSAGDPVPVASWFVTKAKGGGLAFIQKSRSLDDDVEENACQYLLAYVDGNHEYAVFNPLGLEMQEKKVIHTDNASSLEAAGQTGYASLYGKLPEFKLEAIEARAEAVTPLERPWETIFSGPSHSLPPLTKLCSAFLESLLEKRTGMEIK</sequence>
<evidence type="ECO:0000256" key="5">
    <source>
        <dbReference type="ARBA" id="ARBA00022574"/>
    </source>
</evidence>
<keyword evidence="7" id="KW-0677">Repeat</keyword>
<dbReference type="PANTHER" id="PTHR45176">
    <property type="entry name" value="TRANSDUCIN FAMILY PROTEIN / WD-40 REPEAT FAMILY PROTEIN-RELATED"/>
    <property type="match status" value="1"/>
</dbReference>
<comment type="subcellular location">
    <subcellularLocation>
        <location evidence="1">Nucleus</location>
        <location evidence="1">Nucleolus</location>
    </subcellularLocation>
</comment>
<keyword evidence="9" id="KW-0012">Acyltransferase</keyword>
<dbReference type="FunFam" id="3.30.559.10:FF:000008">
    <property type="entry name" value="Tryptamine hydroxycinnamoyl transferase"/>
    <property type="match status" value="1"/>
</dbReference>
<evidence type="ECO:0000256" key="8">
    <source>
        <dbReference type="ARBA" id="ARBA00023242"/>
    </source>
</evidence>
<evidence type="ECO:0000259" key="11">
    <source>
        <dbReference type="Pfam" id="PF23769"/>
    </source>
</evidence>
<evidence type="ECO:0000313" key="12">
    <source>
        <dbReference type="EMBL" id="KAK9066375.1"/>
    </source>
</evidence>
<dbReference type="Proteomes" id="UP001408789">
    <property type="component" value="Unassembled WGS sequence"/>
</dbReference>
<feature type="repeat" description="WD" evidence="10">
    <location>
        <begin position="786"/>
        <end position="827"/>
    </location>
</feature>
<dbReference type="GO" id="GO:0050266">
    <property type="term" value="F:rosmarinate synthase activity"/>
    <property type="evidence" value="ECO:0007669"/>
    <property type="project" value="UniProtKB-ARBA"/>
</dbReference>
<evidence type="ECO:0000256" key="6">
    <source>
        <dbReference type="ARBA" id="ARBA00022679"/>
    </source>
</evidence>
<accession>A0AAP0H1E0</accession>
<feature type="domain" description="WD repeat-containing protein 75 second beta-propeller" evidence="11">
    <location>
        <begin position="906"/>
        <end position="1149"/>
    </location>
</feature>
<dbReference type="PROSITE" id="PS50294">
    <property type="entry name" value="WD_REPEATS_REGION"/>
    <property type="match status" value="1"/>
</dbReference>
<evidence type="ECO:0000256" key="1">
    <source>
        <dbReference type="ARBA" id="ARBA00004604"/>
    </source>
</evidence>
<dbReference type="InterPro" id="IPR036322">
    <property type="entry name" value="WD40_repeat_dom_sf"/>
</dbReference>